<keyword evidence="2 13" id="KW-0378">Hydrolase</keyword>
<dbReference type="InterPro" id="IPR020084">
    <property type="entry name" value="NUDIX_hydrolase_CS"/>
</dbReference>
<gene>
    <name evidence="15" type="ORF">C7M84_001681</name>
</gene>
<dbReference type="CDD" id="cd18888">
    <property type="entry name" value="NUDIX_ADPRase_Nudt5"/>
    <property type="match status" value="1"/>
</dbReference>
<accession>A0A423TT59</accession>
<evidence type="ECO:0000256" key="13">
    <source>
        <dbReference type="RuleBase" id="RU003476"/>
    </source>
</evidence>
<organism evidence="15 16">
    <name type="scientific">Penaeus vannamei</name>
    <name type="common">Whiteleg shrimp</name>
    <name type="synonym">Litopenaeus vannamei</name>
    <dbReference type="NCBI Taxonomy" id="6689"/>
    <lineage>
        <taxon>Eukaryota</taxon>
        <taxon>Metazoa</taxon>
        <taxon>Ecdysozoa</taxon>
        <taxon>Arthropoda</taxon>
        <taxon>Crustacea</taxon>
        <taxon>Multicrustacea</taxon>
        <taxon>Malacostraca</taxon>
        <taxon>Eumalacostraca</taxon>
        <taxon>Eucarida</taxon>
        <taxon>Decapoda</taxon>
        <taxon>Dendrobranchiata</taxon>
        <taxon>Penaeoidea</taxon>
        <taxon>Penaeidae</taxon>
        <taxon>Penaeus</taxon>
    </lineage>
</organism>
<dbReference type="Gene3D" id="3.90.79.10">
    <property type="entry name" value="Nucleoside Triphosphate Pyrophosphohydrolase"/>
    <property type="match status" value="1"/>
</dbReference>
<comment type="catalytic activity">
    <reaction evidence="5">
        <text>8-oxo-dGDP + H2O = 8-oxo-dGMP + phosphate + H(+)</text>
        <dbReference type="Rhea" id="RHEA:32063"/>
        <dbReference type="ChEBI" id="CHEBI:15377"/>
        <dbReference type="ChEBI" id="CHEBI:15378"/>
        <dbReference type="ChEBI" id="CHEBI:43474"/>
        <dbReference type="ChEBI" id="CHEBI:63224"/>
        <dbReference type="ChEBI" id="CHEBI:63715"/>
        <dbReference type="EC" id="3.6.1.58"/>
    </reaction>
</comment>
<evidence type="ECO:0000256" key="1">
    <source>
        <dbReference type="ARBA" id="ARBA00012453"/>
    </source>
</evidence>
<sequence>MTSSESGPKECKVIQEEELTRGKWLYLSNHHWTDHTGKERIWEVVGRTTKGPQDQDCVAVVAIVSRSGHPDAMVLIKQFRPPLKSYTIEMPAGLVDNGETIETAALRELKEETGYSGSITGIGRNVSLDPGMSSATMKIVTVKVNGDDAVNKDVSRVCGVQGEHIEVILVPLNSIQKCLMDFAADGLIIDSRVEAFALGFALTSEKII</sequence>
<evidence type="ECO:0000313" key="15">
    <source>
        <dbReference type="EMBL" id="ROT79600.1"/>
    </source>
</evidence>
<evidence type="ECO:0000256" key="5">
    <source>
        <dbReference type="ARBA" id="ARBA00051819"/>
    </source>
</evidence>
<evidence type="ECO:0000256" key="12">
    <source>
        <dbReference type="ARBA" id="ARBA00084011"/>
    </source>
</evidence>
<dbReference type="InterPro" id="IPR020476">
    <property type="entry name" value="Nudix_hydrolase"/>
</dbReference>
<protein>
    <recommendedName>
        <fullName evidence="9">ADP-sugar pyrophosphatase</fullName>
        <ecNumber evidence="8">2.7.7.96</ecNumber>
        <ecNumber evidence="1">3.6.1.13</ecNumber>
        <ecNumber evidence="7">3.6.1.58</ecNumber>
    </recommendedName>
    <alternativeName>
        <fullName evidence="12">8-oxo-dGDP phosphatase</fullName>
    </alternativeName>
    <alternativeName>
        <fullName evidence="10">Nuclear ATP-synthesis protein NUDIX5</fullName>
    </alternativeName>
    <alternativeName>
        <fullName evidence="11">Nucleoside diphosphate-linked moiety X motif 5</fullName>
    </alternativeName>
</protein>
<dbReference type="GO" id="GO:0017110">
    <property type="term" value="F:nucleoside diphosphate phosphatase activity"/>
    <property type="evidence" value="ECO:0007669"/>
    <property type="project" value="UniProtKB-ARBA"/>
</dbReference>
<dbReference type="PANTHER" id="PTHR11839">
    <property type="entry name" value="UDP/ADP-SUGAR PYROPHOSPHATASE"/>
    <property type="match status" value="1"/>
</dbReference>
<evidence type="ECO:0000256" key="7">
    <source>
        <dbReference type="ARBA" id="ARBA00066482"/>
    </source>
</evidence>
<dbReference type="GO" id="GO:0047631">
    <property type="term" value="F:ADP-ribose diphosphatase activity"/>
    <property type="evidence" value="ECO:0007669"/>
    <property type="project" value="UniProtKB-EC"/>
</dbReference>
<evidence type="ECO:0000256" key="2">
    <source>
        <dbReference type="ARBA" id="ARBA00022801"/>
    </source>
</evidence>
<evidence type="ECO:0000256" key="11">
    <source>
        <dbReference type="ARBA" id="ARBA00079597"/>
    </source>
</evidence>
<dbReference type="GO" id="GO:0005634">
    <property type="term" value="C:nucleus"/>
    <property type="evidence" value="ECO:0007669"/>
    <property type="project" value="TreeGrafter"/>
</dbReference>
<proteinExistence type="inferred from homology"/>
<comment type="similarity">
    <text evidence="13">Belongs to the Nudix hydrolase family.</text>
</comment>
<dbReference type="PANTHER" id="PTHR11839:SF1">
    <property type="entry name" value="ADP-SUGAR PYROPHOSPHATASE"/>
    <property type="match status" value="1"/>
</dbReference>
<dbReference type="PRINTS" id="PR00502">
    <property type="entry name" value="NUDIXFAMILY"/>
</dbReference>
<evidence type="ECO:0000256" key="6">
    <source>
        <dbReference type="ARBA" id="ARBA00065630"/>
    </source>
</evidence>
<dbReference type="SUPFAM" id="SSF55811">
    <property type="entry name" value="Nudix"/>
    <property type="match status" value="1"/>
</dbReference>
<evidence type="ECO:0000256" key="4">
    <source>
        <dbReference type="ARBA" id="ARBA00051147"/>
    </source>
</evidence>
<dbReference type="EC" id="2.7.7.96" evidence="8"/>
<evidence type="ECO:0000313" key="16">
    <source>
        <dbReference type="Proteomes" id="UP000283509"/>
    </source>
</evidence>
<dbReference type="EMBL" id="QCYY01001222">
    <property type="protein sequence ID" value="ROT79600.1"/>
    <property type="molecule type" value="Genomic_DNA"/>
</dbReference>
<dbReference type="InterPro" id="IPR000086">
    <property type="entry name" value="NUDIX_hydrolase_dom"/>
</dbReference>
<reference evidence="15 16" key="1">
    <citation type="submission" date="2018-04" db="EMBL/GenBank/DDBJ databases">
        <authorList>
            <person name="Zhang X."/>
            <person name="Yuan J."/>
            <person name="Li F."/>
            <person name="Xiang J."/>
        </authorList>
    </citation>
    <scope>NUCLEOTIDE SEQUENCE [LARGE SCALE GENOMIC DNA]</scope>
    <source>
        <tissue evidence="15">Muscle</tissue>
    </source>
</reference>
<comment type="catalytic activity">
    <reaction evidence="4">
        <text>D-ribose 5-phosphate + ATP + H(+) = ADP-D-ribose + diphosphate</text>
        <dbReference type="Rhea" id="RHEA:50248"/>
        <dbReference type="ChEBI" id="CHEBI:15378"/>
        <dbReference type="ChEBI" id="CHEBI:30616"/>
        <dbReference type="ChEBI" id="CHEBI:33019"/>
        <dbReference type="ChEBI" id="CHEBI:57967"/>
        <dbReference type="ChEBI" id="CHEBI:78346"/>
        <dbReference type="EC" id="2.7.7.96"/>
    </reaction>
</comment>
<dbReference type="STRING" id="6689.A0A423TT59"/>
<comment type="caution">
    <text evidence="15">The sequence shown here is derived from an EMBL/GenBank/DDBJ whole genome shotgun (WGS) entry which is preliminary data.</text>
</comment>
<evidence type="ECO:0000256" key="9">
    <source>
        <dbReference type="ARBA" id="ARBA00071227"/>
    </source>
</evidence>
<comment type="catalytic activity">
    <reaction evidence="3">
        <text>ADP-D-ribose + H2O = D-ribose 5-phosphate + AMP + 2 H(+)</text>
        <dbReference type="Rhea" id="RHEA:10412"/>
        <dbReference type="ChEBI" id="CHEBI:15377"/>
        <dbReference type="ChEBI" id="CHEBI:15378"/>
        <dbReference type="ChEBI" id="CHEBI:57967"/>
        <dbReference type="ChEBI" id="CHEBI:78346"/>
        <dbReference type="ChEBI" id="CHEBI:456215"/>
        <dbReference type="EC" id="3.6.1.13"/>
    </reaction>
</comment>
<evidence type="ECO:0000256" key="8">
    <source>
        <dbReference type="ARBA" id="ARBA00066488"/>
    </source>
</evidence>
<dbReference type="Pfam" id="PF00293">
    <property type="entry name" value="NUDIX"/>
    <property type="match status" value="1"/>
</dbReference>
<comment type="subunit">
    <text evidence="6">Homodimer. Interacts with PARG.</text>
</comment>
<dbReference type="InterPro" id="IPR015797">
    <property type="entry name" value="NUDIX_hydrolase-like_dom_sf"/>
</dbReference>
<dbReference type="PROSITE" id="PS00893">
    <property type="entry name" value="NUDIX_BOX"/>
    <property type="match status" value="1"/>
</dbReference>
<keyword evidence="16" id="KW-1185">Reference proteome</keyword>
<name>A0A423TT59_PENVA</name>
<feature type="domain" description="Nudix hydrolase" evidence="14">
    <location>
        <begin position="53"/>
        <end position="202"/>
    </location>
</feature>
<dbReference type="Proteomes" id="UP000283509">
    <property type="component" value="Unassembled WGS sequence"/>
</dbReference>
<dbReference type="EC" id="3.6.1.58" evidence="7"/>
<dbReference type="GO" id="GO:0006753">
    <property type="term" value="P:nucleoside phosphate metabolic process"/>
    <property type="evidence" value="ECO:0007669"/>
    <property type="project" value="TreeGrafter"/>
</dbReference>
<evidence type="ECO:0000256" key="10">
    <source>
        <dbReference type="ARBA" id="ARBA00077853"/>
    </source>
</evidence>
<dbReference type="AlphaFoldDB" id="A0A423TT59"/>
<dbReference type="FunFam" id="3.90.79.10:FF:000016">
    <property type="entry name" value="ADP-sugar pyrophosphatase isoform X1"/>
    <property type="match status" value="1"/>
</dbReference>
<dbReference type="GO" id="GO:0019693">
    <property type="term" value="P:ribose phosphate metabolic process"/>
    <property type="evidence" value="ECO:0007669"/>
    <property type="project" value="TreeGrafter"/>
</dbReference>
<dbReference type="OrthoDB" id="10249920at2759"/>
<evidence type="ECO:0000256" key="3">
    <source>
        <dbReference type="ARBA" id="ARBA00049546"/>
    </source>
</evidence>
<reference evidence="15 16" key="2">
    <citation type="submission" date="2019-01" db="EMBL/GenBank/DDBJ databases">
        <title>The decoding of complex shrimp genome reveals the adaptation for benthos swimmer, frequently molting mechanism and breeding impact on genome.</title>
        <authorList>
            <person name="Sun Y."/>
            <person name="Gao Y."/>
            <person name="Yu Y."/>
        </authorList>
    </citation>
    <scope>NUCLEOTIDE SEQUENCE [LARGE SCALE GENOMIC DNA]</scope>
    <source>
        <tissue evidence="15">Muscle</tissue>
    </source>
</reference>
<dbReference type="EC" id="3.6.1.13" evidence="1"/>
<dbReference type="PROSITE" id="PS51462">
    <property type="entry name" value="NUDIX"/>
    <property type="match status" value="1"/>
</dbReference>
<evidence type="ECO:0000259" key="14">
    <source>
        <dbReference type="PROSITE" id="PS51462"/>
    </source>
</evidence>